<dbReference type="SUPFAM" id="SSF103473">
    <property type="entry name" value="MFS general substrate transporter"/>
    <property type="match status" value="1"/>
</dbReference>
<name>A0AB38MPN1_9BASI</name>
<feature type="transmembrane region" description="Helical" evidence="5">
    <location>
        <begin position="282"/>
        <end position="302"/>
    </location>
</feature>
<keyword evidence="4 5" id="KW-0472">Membrane</keyword>
<accession>A0AB38MPN1</accession>
<dbReference type="Proteomes" id="UP000309601">
    <property type="component" value="Unassembled WGS sequence"/>
</dbReference>
<dbReference type="InterPro" id="IPR036259">
    <property type="entry name" value="MFS_trans_sf"/>
</dbReference>
<dbReference type="AlphaFoldDB" id="A0AB38MPN1"/>
<evidence type="ECO:0000256" key="5">
    <source>
        <dbReference type="SAM" id="Phobius"/>
    </source>
</evidence>
<protein>
    <submittedName>
        <fullName evidence="6">MFS general substrate transporter</fullName>
    </submittedName>
</protein>
<evidence type="ECO:0000256" key="4">
    <source>
        <dbReference type="ARBA" id="ARBA00023136"/>
    </source>
</evidence>
<feature type="transmembrane region" description="Helical" evidence="5">
    <location>
        <begin position="242"/>
        <end position="262"/>
    </location>
</feature>
<evidence type="ECO:0000313" key="6">
    <source>
        <dbReference type="EMBL" id="TIC60652.1"/>
    </source>
</evidence>
<dbReference type="InterPro" id="IPR011701">
    <property type="entry name" value="MFS"/>
</dbReference>
<dbReference type="EMBL" id="SPRW01000078">
    <property type="protein sequence ID" value="TIC60652.1"/>
    <property type="molecule type" value="Genomic_DNA"/>
</dbReference>
<feature type="transmembrane region" description="Helical" evidence="5">
    <location>
        <begin position="198"/>
        <end position="222"/>
    </location>
</feature>
<gene>
    <name evidence="6" type="ORF">E3Q02_04198</name>
</gene>
<organism evidence="6 7">
    <name type="scientific">Wallemia mellicola</name>
    <dbReference type="NCBI Taxonomy" id="1708541"/>
    <lineage>
        <taxon>Eukaryota</taxon>
        <taxon>Fungi</taxon>
        <taxon>Dikarya</taxon>
        <taxon>Basidiomycota</taxon>
        <taxon>Wallemiomycotina</taxon>
        <taxon>Wallemiomycetes</taxon>
        <taxon>Wallemiales</taxon>
        <taxon>Wallemiaceae</taxon>
        <taxon>Wallemia</taxon>
    </lineage>
</organism>
<evidence type="ECO:0000313" key="7">
    <source>
        <dbReference type="Proteomes" id="UP000309601"/>
    </source>
</evidence>
<keyword evidence="2 5" id="KW-0812">Transmembrane</keyword>
<feature type="transmembrane region" description="Helical" evidence="5">
    <location>
        <begin position="90"/>
        <end position="113"/>
    </location>
</feature>
<comment type="subcellular location">
    <subcellularLocation>
        <location evidence="1">Membrane</location>
        <topology evidence="1">Multi-pass membrane protein</topology>
    </subcellularLocation>
</comment>
<feature type="transmembrane region" description="Helical" evidence="5">
    <location>
        <begin position="381"/>
        <end position="402"/>
    </location>
</feature>
<feature type="transmembrane region" description="Helical" evidence="5">
    <location>
        <begin position="125"/>
        <end position="142"/>
    </location>
</feature>
<keyword evidence="3 5" id="KW-1133">Transmembrane helix</keyword>
<dbReference type="PANTHER" id="PTHR23502:SF3">
    <property type="entry name" value="MAJOR FACILITATOR SUPERFAMILY (MFS) PROFILE DOMAIN-CONTAINING PROTEIN-RELATED"/>
    <property type="match status" value="1"/>
</dbReference>
<comment type="caution">
    <text evidence="6">The sequence shown here is derived from an EMBL/GenBank/DDBJ whole genome shotgun (WGS) entry which is preliminary data.</text>
</comment>
<evidence type="ECO:0000256" key="1">
    <source>
        <dbReference type="ARBA" id="ARBA00004141"/>
    </source>
</evidence>
<dbReference type="Gene3D" id="1.20.1250.20">
    <property type="entry name" value="MFS general substrate transporter like domains"/>
    <property type="match status" value="1"/>
</dbReference>
<sequence length="443" mass="50356">MAANFSQNAQGTELWAPWSEEFGRWPILQGSLFLVNVWSLMSALSPNFGTVIVARFLGGISSAGGVIDRETLGITLGMISDLWKSNDHQWGLCFVSWTSLGGPVLGAIIGGFIEDYSNTWRWTMWVQLIFGGALQVIHFFLVPETRTSTMLNSEAKRRRKAATKEGRECRIVGPTEKMSGGPSLRNVLVIWSRPFEMFLFEPIVLCCSLLSGFSDMLIFIFLESYGPVYEQWNFTPWKIGLAFMPIMISYCISWASYLPWFYKEKNMRKKGNLVKPEFRLYWLLWTVPLEPIGLFGFAWSSLGPARNVHWIAPMIFSFCVGVANYSIFMATIDFMIQAYGPYSASATGGNAFARNLLAGISAMFSAPFYEHFKEPYTLEYPTTILACIGVAVAIPVYFLYIYQGPIIRHKSRFAQTLAHERETLELRHQVRDEKKNIEHRENV</sequence>
<evidence type="ECO:0000256" key="3">
    <source>
        <dbReference type="ARBA" id="ARBA00022989"/>
    </source>
</evidence>
<dbReference type="GO" id="GO:0005886">
    <property type="term" value="C:plasma membrane"/>
    <property type="evidence" value="ECO:0007669"/>
    <property type="project" value="TreeGrafter"/>
</dbReference>
<feature type="transmembrane region" description="Helical" evidence="5">
    <location>
        <begin position="308"/>
        <end position="330"/>
    </location>
</feature>
<dbReference type="GO" id="GO:0022857">
    <property type="term" value="F:transmembrane transporter activity"/>
    <property type="evidence" value="ECO:0007669"/>
    <property type="project" value="InterPro"/>
</dbReference>
<dbReference type="Pfam" id="PF07690">
    <property type="entry name" value="MFS_1"/>
    <property type="match status" value="1"/>
</dbReference>
<dbReference type="PANTHER" id="PTHR23502">
    <property type="entry name" value="MAJOR FACILITATOR SUPERFAMILY"/>
    <property type="match status" value="1"/>
</dbReference>
<feature type="transmembrane region" description="Helical" evidence="5">
    <location>
        <begin position="351"/>
        <end position="369"/>
    </location>
</feature>
<reference evidence="6 7" key="1">
    <citation type="submission" date="2019-03" db="EMBL/GenBank/DDBJ databases">
        <title>Sequencing 25 genomes of Wallemia mellicola.</title>
        <authorList>
            <person name="Gostincar C."/>
        </authorList>
    </citation>
    <scope>NUCLEOTIDE SEQUENCE [LARGE SCALE GENOMIC DNA]</scope>
    <source>
        <strain evidence="6 7">EXF-1274</strain>
    </source>
</reference>
<evidence type="ECO:0000256" key="2">
    <source>
        <dbReference type="ARBA" id="ARBA00022692"/>
    </source>
</evidence>
<proteinExistence type="predicted"/>